<protein>
    <submittedName>
        <fullName evidence="1">Uncharacterized protein</fullName>
    </submittedName>
</protein>
<evidence type="ECO:0000313" key="1">
    <source>
        <dbReference type="EMBL" id="ETO63411.1"/>
    </source>
</evidence>
<organism evidence="1 2">
    <name type="scientific">Phytophthora nicotianae P1976</name>
    <dbReference type="NCBI Taxonomy" id="1317066"/>
    <lineage>
        <taxon>Eukaryota</taxon>
        <taxon>Sar</taxon>
        <taxon>Stramenopiles</taxon>
        <taxon>Oomycota</taxon>
        <taxon>Peronosporomycetes</taxon>
        <taxon>Peronosporales</taxon>
        <taxon>Peronosporaceae</taxon>
        <taxon>Phytophthora</taxon>
    </lineage>
</organism>
<dbReference type="AlphaFoldDB" id="A0A080Z9V0"/>
<comment type="caution">
    <text evidence="1">The sequence shown here is derived from an EMBL/GenBank/DDBJ whole genome shotgun (WGS) entry which is preliminary data.</text>
</comment>
<dbReference type="EMBL" id="ANJA01003489">
    <property type="protein sequence ID" value="ETO63411.1"/>
    <property type="molecule type" value="Genomic_DNA"/>
</dbReference>
<dbReference type="Proteomes" id="UP000028582">
    <property type="component" value="Unassembled WGS sequence"/>
</dbReference>
<proteinExistence type="predicted"/>
<accession>A0A080Z9V0</accession>
<gene>
    <name evidence="1" type="ORF">F444_18865</name>
</gene>
<reference evidence="1 2" key="1">
    <citation type="submission" date="2013-11" db="EMBL/GenBank/DDBJ databases">
        <title>The Genome Sequence of Phytophthora parasitica P1976.</title>
        <authorList>
            <consortium name="The Broad Institute Genomics Platform"/>
            <person name="Russ C."/>
            <person name="Tyler B."/>
            <person name="Panabieres F."/>
            <person name="Shan W."/>
            <person name="Tripathy S."/>
            <person name="Grunwald N."/>
            <person name="Machado M."/>
            <person name="Johnson C.S."/>
            <person name="Walker B."/>
            <person name="Young S."/>
            <person name="Zeng Q."/>
            <person name="Gargeya S."/>
            <person name="Fitzgerald M."/>
            <person name="Haas B."/>
            <person name="Abouelleil A."/>
            <person name="Allen A.W."/>
            <person name="Alvarado L."/>
            <person name="Arachchi H.M."/>
            <person name="Berlin A.M."/>
            <person name="Chapman S.B."/>
            <person name="Gainer-Dewar J."/>
            <person name="Goldberg J."/>
            <person name="Griggs A."/>
            <person name="Gujja S."/>
            <person name="Hansen M."/>
            <person name="Howarth C."/>
            <person name="Imamovic A."/>
            <person name="Ireland A."/>
            <person name="Larimer J."/>
            <person name="McCowan C."/>
            <person name="Murphy C."/>
            <person name="Pearson M."/>
            <person name="Poon T.W."/>
            <person name="Priest M."/>
            <person name="Roberts A."/>
            <person name="Saif S."/>
            <person name="Shea T."/>
            <person name="Sisk P."/>
            <person name="Sykes S."/>
            <person name="Wortman J."/>
            <person name="Nusbaum C."/>
            <person name="Birren B."/>
        </authorList>
    </citation>
    <scope>NUCLEOTIDE SEQUENCE [LARGE SCALE GENOMIC DNA]</scope>
    <source>
        <strain evidence="1 2">P1976</strain>
    </source>
</reference>
<evidence type="ECO:0000313" key="2">
    <source>
        <dbReference type="Proteomes" id="UP000028582"/>
    </source>
</evidence>
<name>A0A080Z9V0_PHYNI</name>
<sequence length="67" mass="7479">MSKIEQAFEFSRLRKGHLLSHAEDACRAFLLSSTVQGILPEAVREGNTLLLKRLFATPTTKTRPASH</sequence>